<feature type="compositionally biased region" description="Low complexity" evidence="1">
    <location>
        <begin position="264"/>
        <end position="276"/>
    </location>
</feature>
<evidence type="ECO:0000313" key="3">
    <source>
        <dbReference type="Proteomes" id="UP001140949"/>
    </source>
</evidence>
<dbReference type="PANTHER" id="PTHR34802:SF1">
    <property type="entry name" value="CHORISMATE SYNTHASE"/>
    <property type="match status" value="1"/>
</dbReference>
<name>A0AAX6IDP8_IRIPA</name>
<gene>
    <name evidence="2" type="ORF">M6B38_260820</name>
</gene>
<protein>
    <submittedName>
        <fullName evidence="2">Uncharacterized protein</fullName>
    </submittedName>
</protein>
<reference evidence="2" key="2">
    <citation type="submission" date="2023-04" db="EMBL/GenBank/DDBJ databases">
        <authorList>
            <person name="Bruccoleri R.E."/>
            <person name="Oakeley E.J."/>
            <person name="Faust A.-M."/>
            <person name="Dessus-Babus S."/>
            <person name="Altorfer M."/>
            <person name="Burckhardt D."/>
            <person name="Oertli M."/>
            <person name="Naumann U."/>
            <person name="Petersen F."/>
            <person name="Wong J."/>
        </authorList>
    </citation>
    <scope>NUCLEOTIDE SEQUENCE</scope>
    <source>
        <strain evidence="2">GSM-AAB239-AS_SAM_17_03QT</strain>
        <tissue evidence="2">Leaf</tissue>
    </source>
</reference>
<evidence type="ECO:0000313" key="2">
    <source>
        <dbReference type="EMBL" id="KAJ6851161.1"/>
    </source>
</evidence>
<organism evidence="2 3">
    <name type="scientific">Iris pallida</name>
    <name type="common">Sweet iris</name>
    <dbReference type="NCBI Taxonomy" id="29817"/>
    <lineage>
        <taxon>Eukaryota</taxon>
        <taxon>Viridiplantae</taxon>
        <taxon>Streptophyta</taxon>
        <taxon>Embryophyta</taxon>
        <taxon>Tracheophyta</taxon>
        <taxon>Spermatophyta</taxon>
        <taxon>Magnoliopsida</taxon>
        <taxon>Liliopsida</taxon>
        <taxon>Asparagales</taxon>
        <taxon>Iridaceae</taxon>
        <taxon>Iridoideae</taxon>
        <taxon>Irideae</taxon>
        <taxon>Iris</taxon>
    </lineage>
</organism>
<comment type="caution">
    <text evidence="2">The sequence shown here is derived from an EMBL/GenBank/DDBJ whole genome shotgun (WGS) entry which is preliminary data.</text>
</comment>
<feature type="compositionally biased region" description="Basic and acidic residues" evidence="1">
    <location>
        <begin position="93"/>
        <end position="112"/>
    </location>
</feature>
<proteinExistence type="predicted"/>
<dbReference type="Proteomes" id="UP001140949">
    <property type="component" value="Unassembled WGS sequence"/>
</dbReference>
<evidence type="ECO:0000256" key="1">
    <source>
        <dbReference type="SAM" id="MobiDB-lite"/>
    </source>
</evidence>
<feature type="compositionally biased region" description="Basic and acidic residues" evidence="1">
    <location>
        <begin position="194"/>
        <end position="232"/>
    </location>
</feature>
<accession>A0AAX6IDP8</accession>
<dbReference type="AlphaFoldDB" id="A0AAX6IDP8"/>
<feature type="region of interest" description="Disordered" evidence="1">
    <location>
        <begin position="53"/>
        <end position="232"/>
    </location>
</feature>
<keyword evidence="3" id="KW-1185">Reference proteome</keyword>
<sequence length="1055" mass="115817">MSLEKENQAVPTPLAEKKSKKLCYAREFLLSLSKLDVCKKLPSGFDASILSQFEDASGSPYERRPLLQNRSESSGGYGRGGQGRWETRSSGSSDKDGDMQPDREPLGQDTAKRFGNQTRRFLPNSEHGGLLGSGAFPRPSGYPAPNAQGNGPYQLKKSTEPYQPPRPYKAAPYSRKDFTDSYNDETFGSAECSSEDRAEEERKRRASFELMRKEQQKTLQEKHNANPENRKENLDVDIFALLGNSAAGKSTRIEDESDETVAASLSHNDSSKSSLHIPTPAARPLVPPGFTNAPVEKNLSVQSSSTSPTLEAGSGLVEKDHSLNIVGNDKDKKSNSLAYTQFNMEKNEAKSISDLFLNPNEKPVAPTSSAKVLEQAVDSQNVAGMTISIQEASEVWVDDIGNDFKHKNETVSEVMTTASQDHSTTILEELFSRALSKNFCDSPNAIEHQGVKVDEETCSPELSESSKFAHWFPTEEKKPIDDFSSRGLLSLINEKVHTHVSASPGERAMEPFPTGLPLGKIESVHKLHSFFPISSVVQKSEQYSQVDKKSPCSAVLTCEDLEQSILAEATDSSPSLQQPTIQVAWTPFDGNLTEQKVDVDDHASQHLLSLLQMGISLKESISSPGPDLIEPSDRIAASEVTSSLNLRISDNAVVRDPEMVRSSEKSITLETIFGSAFMNELHSAEAPVSAKRDPVATVNSTDILQQHALEFPHADGSFFSSVSPESRPNTIINKGDIVALNNTRKNPNLSVPWVGSYSDSSIEGPKLHGMGIEQGGSMDVQLPEEDSLFTVGDTLIPVTSDPFPFENAHKSEFLRRNNVDDLNNRLFGPILGEGERLRTRVPEGPPPLNDGPFVDPDSLYNHLHGRPSAQYPHQMNHTRPLFPPLDHLTQRNALMKFVGPDGLHHDPHQFPGNVIPQHAFSNVGARRFDPAVAHHPMLQHMPVPGNFPPQHPMQGLPGGIMPSQAINHMPSYIPDMNNIHNFSVHHRQPNYGGLGLGLPESVSQGSGDRQPEALTRLIEMETRANSKHNHPAVGGHIPGIPGMYNPALDMNFRYR</sequence>
<reference evidence="2" key="1">
    <citation type="journal article" date="2023" name="GigaByte">
        <title>Genome assembly of the bearded iris, Iris pallida Lam.</title>
        <authorList>
            <person name="Bruccoleri R.E."/>
            <person name="Oakeley E.J."/>
            <person name="Faust A.M.E."/>
            <person name="Altorfer M."/>
            <person name="Dessus-Babus S."/>
            <person name="Burckhardt D."/>
            <person name="Oertli M."/>
            <person name="Naumann U."/>
            <person name="Petersen F."/>
            <person name="Wong J."/>
        </authorList>
    </citation>
    <scope>NUCLEOTIDE SEQUENCE</scope>
    <source>
        <strain evidence="2">GSM-AAB239-AS_SAM_17_03QT</strain>
    </source>
</reference>
<dbReference type="PANTHER" id="PTHR34802">
    <property type="entry name" value="CHORISMATE SYNTHASE"/>
    <property type="match status" value="1"/>
</dbReference>
<feature type="region of interest" description="Disordered" evidence="1">
    <location>
        <begin position="249"/>
        <end position="278"/>
    </location>
</feature>
<dbReference type="EMBL" id="JANAVB010002395">
    <property type="protein sequence ID" value="KAJ6851161.1"/>
    <property type="molecule type" value="Genomic_DNA"/>
</dbReference>